<gene>
    <name evidence="9" type="ORF">BKA55DRAFT_707395</name>
</gene>
<dbReference type="InterPro" id="IPR036259">
    <property type="entry name" value="MFS_trans_sf"/>
</dbReference>
<dbReference type="OrthoDB" id="2544694at2759"/>
<evidence type="ECO:0000256" key="3">
    <source>
        <dbReference type="ARBA" id="ARBA00022692"/>
    </source>
</evidence>
<comment type="subcellular location">
    <subcellularLocation>
        <location evidence="1">Membrane</location>
        <topology evidence="1">Multi-pass membrane protein</topology>
    </subcellularLocation>
</comment>
<evidence type="ECO:0000256" key="7">
    <source>
        <dbReference type="SAM" id="MobiDB-lite"/>
    </source>
</evidence>
<dbReference type="AlphaFoldDB" id="A0A9P9GEP9"/>
<feature type="transmembrane region" description="Helical" evidence="8">
    <location>
        <begin position="283"/>
        <end position="309"/>
    </location>
</feature>
<feature type="transmembrane region" description="Helical" evidence="8">
    <location>
        <begin position="80"/>
        <end position="99"/>
    </location>
</feature>
<dbReference type="PANTHER" id="PTHR23502:SF132">
    <property type="entry name" value="POLYAMINE TRANSPORTER 2-RELATED"/>
    <property type="match status" value="1"/>
</dbReference>
<feature type="transmembrane region" description="Helical" evidence="8">
    <location>
        <begin position="160"/>
        <end position="180"/>
    </location>
</feature>
<feature type="transmembrane region" description="Helical" evidence="8">
    <location>
        <begin position="134"/>
        <end position="154"/>
    </location>
</feature>
<feature type="transmembrane region" description="Helical" evidence="8">
    <location>
        <begin position="45"/>
        <end position="68"/>
    </location>
</feature>
<evidence type="ECO:0000256" key="8">
    <source>
        <dbReference type="SAM" id="Phobius"/>
    </source>
</evidence>
<feature type="transmembrane region" description="Helical" evidence="8">
    <location>
        <begin position="233"/>
        <end position="255"/>
    </location>
</feature>
<evidence type="ECO:0000256" key="2">
    <source>
        <dbReference type="ARBA" id="ARBA00022448"/>
    </source>
</evidence>
<proteinExistence type="predicted"/>
<dbReference type="Pfam" id="PF07690">
    <property type="entry name" value="MFS_1"/>
    <property type="match status" value="1"/>
</dbReference>
<dbReference type="InterPro" id="IPR011701">
    <property type="entry name" value="MFS"/>
</dbReference>
<dbReference type="Proteomes" id="UP000720189">
    <property type="component" value="Unassembled WGS sequence"/>
</dbReference>
<keyword evidence="5 8" id="KW-0472">Membrane</keyword>
<feature type="transmembrane region" description="Helical" evidence="8">
    <location>
        <begin position="321"/>
        <end position="339"/>
    </location>
</feature>
<reference evidence="9" key="1">
    <citation type="journal article" date="2021" name="Nat. Commun.">
        <title>Genetic determinants of endophytism in the Arabidopsis root mycobiome.</title>
        <authorList>
            <person name="Mesny F."/>
            <person name="Miyauchi S."/>
            <person name="Thiergart T."/>
            <person name="Pickel B."/>
            <person name="Atanasova L."/>
            <person name="Karlsson M."/>
            <person name="Huettel B."/>
            <person name="Barry K.W."/>
            <person name="Haridas S."/>
            <person name="Chen C."/>
            <person name="Bauer D."/>
            <person name="Andreopoulos W."/>
            <person name="Pangilinan J."/>
            <person name="LaButti K."/>
            <person name="Riley R."/>
            <person name="Lipzen A."/>
            <person name="Clum A."/>
            <person name="Drula E."/>
            <person name="Henrissat B."/>
            <person name="Kohler A."/>
            <person name="Grigoriev I.V."/>
            <person name="Martin F.M."/>
            <person name="Hacquard S."/>
        </authorList>
    </citation>
    <scope>NUCLEOTIDE SEQUENCE</scope>
    <source>
        <strain evidence="9">MPI-CAGE-AT-0023</strain>
    </source>
</reference>
<keyword evidence="3 8" id="KW-0812">Transmembrane</keyword>
<evidence type="ECO:0000313" key="9">
    <source>
        <dbReference type="EMBL" id="KAH7237706.1"/>
    </source>
</evidence>
<keyword evidence="6" id="KW-0325">Glycoprotein</keyword>
<keyword evidence="4 8" id="KW-1133">Transmembrane helix</keyword>
<evidence type="ECO:0000256" key="6">
    <source>
        <dbReference type="ARBA" id="ARBA00023180"/>
    </source>
</evidence>
<sequence>MHNQITNDIENSISLDDSQSPPSIPGGLKEEDRPVNWPSSKKWCIVVSTSLATFVVSFGSSVYSAAIPHIQARFGVSSDIALLGITIYVIGFALGPMAWGPASELYGKRRPLLLGYAIFCICQLPCALVQNMPLLLTFIFLSGLAGSSSLAILGDLGWRWTAWLTLIGGVVFGSVAFLLTPETSEVVMLRQRPEGNTSVGITPSRIYRPELGISIFLQSYLSKPVRMFVREPILIFFTIYMSLAYGIIYLTFTMYPLASVTTPLLHIPGIFWFGWTSSTSVNWLAQAAAGVFLGSGSILVLMSGVVYLIEVYLVHANSALAINNFLRCVIAATFALYATDLLVDAGLGVGCSVIGSICLALSPVSFLFWRYGRTIRQWSKFAEE</sequence>
<evidence type="ECO:0000256" key="1">
    <source>
        <dbReference type="ARBA" id="ARBA00004141"/>
    </source>
</evidence>
<evidence type="ECO:0000256" key="4">
    <source>
        <dbReference type="ARBA" id="ARBA00022989"/>
    </source>
</evidence>
<evidence type="ECO:0000256" key="5">
    <source>
        <dbReference type="ARBA" id="ARBA00023136"/>
    </source>
</evidence>
<dbReference type="SUPFAM" id="SSF103473">
    <property type="entry name" value="MFS general substrate transporter"/>
    <property type="match status" value="1"/>
</dbReference>
<feature type="compositionally biased region" description="Polar residues" evidence="7">
    <location>
        <begin position="11"/>
        <end position="21"/>
    </location>
</feature>
<dbReference type="PANTHER" id="PTHR23502">
    <property type="entry name" value="MAJOR FACILITATOR SUPERFAMILY"/>
    <property type="match status" value="1"/>
</dbReference>
<dbReference type="GO" id="GO:0005886">
    <property type="term" value="C:plasma membrane"/>
    <property type="evidence" value="ECO:0007669"/>
    <property type="project" value="TreeGrafter"/>
</dbReference>
<feature type="region of interest" description="Disordered" evidence="7">
    <location>
        <begin position="11"/>
        <end position="35"/>
    </location>
</feature>
<organism evidence="9 10">
    <name type="scientific">Fusarium redolens</name>
    <dbReference type="NCBI Taxonomy" id="48865"/>
    <lineage>
        <taxon>Eukaryota</taxon>
        <taxon>Fungi</taxon>
        <taxon>Dikarya</taxon>
        <taxon>Ascomycota</taxon>
        <taxon>Pezizomycotina</taxon>
        <taxon>Sordariomycetes</taxon>
        <taxon>Hypocreomycetidae</taxon>
        <taxon>Hypocreales</taxon>
        <taxon>Nectriaceae</taxon>
        <taxon>Fusarium</taxon>
        <taxon>Fusarium redolens species complex</taxon>
    </lineage>
</organism>
<feature type="transmembrane region" description="Helical" evidence="8">
    <location>
        <begin position="111"/>
        <end position="129"/>
    </location>
</feature>
<keyword evidence="10" id="KW-1185">Reference proteome</keyword>
<dbReference type="GeneID" id="70230666"/>
<dbReference type="GO" id="GO:0022857">
    <property type="term" value="F:transmembrane transporter activity"/>
    <property type="evidence" value="ECO:0007669"/>
    <property type="project" value="InterPro"/>
</dbReference>
<protein>
    <submittedName>
        <fullName evidence="9">Major facilitator superfamily domain-containing protein</fullName>
    </submittedName>
</protein>
<evidence type="ECO:0000313" key="10">
    <source>
        <dbReference type="Proteomes" id="UP000720189"/>
    </source>
</evidence>
<comment type="caution">
    <text evidence="9">The sequence shown here is derived from an EMBL/GenBank/DDBJ whole genome shotgun (WGS) entry which is preliminary data.</text>
</comment>
<dbReference type="EMBL" id="JAGMUX010000015">
    <property type="protein sequence ID" value="KAH7237706.1"/>
    <property type="molecule type" value="Genomic_DNA"/>
</dbReference>
<dbReference type="RefSeq" id="XP_046045565.1">
    <property type="nucleotide sequence ID" value="XM_046200712.1"/>
</dbReference>
<feature type="transmembrane region" description="Helical" evidence="8">
    <location>
        <begin position="345"/>
        <end position="369"/>
    </location>
</feature>
<name>A0A9P9GEP9_FUSRE</name>
<dbReference type="Gene3D" id="1.20.1250.20">
    <property type="entry name" value="MFS general substrate transporter like domains"/>
    <property type="match status" value="1"/>
</dbReference>
<accession>A0A9P9GEP9</accession>
<keyword evidence="2" id="KW-0813">Transport</keyword>